<dbReference type="RefSeq" id="WP_326506642.1">
    <property type="nucleotide sequence ID" value="NZ_JAWIIV010000008.1"/>
</dbReference>
<dbReference type="Proteomes" id="UP001352263">
    <property type="component" value="Unassembled WGS sequence"/>
</dbReference>
<evidence type="ECO:0000313" key="2">
    <source>
        <dbReference type="Proteomes" id="UP001352263"/>
    </source>
</evidence>
<organism evidence="1 2">
    <name type="scientific">Noviherbaspirillum album</name>
    <dbReference type="NCBI Taxonomy" id="3080276"/>
    <lineage>
        <taxon>Bacteria</taxon>
        <taxon>Pseudomonadati</taxon>
        <taxon>Pseudomonadota</taxon>
        <taxon>Betaproteobacteria</taxon>
        <taxon>Burkholderiales</taxon>
        <taxon>Oxalobacteraceae</taxon>
        <taxon>Noviherbaspirillum</taxon>
    </lineage>
</organism>
<dbReference type="EMBL" id="JAWIIV010000008">
    <property type="protein sequence ID" value="MEC4719933.1"/>
    <property type="molecule type" value="Genomic_DNA"/>
</dbReference>
<protein>
    <submittedName>
        <fullName evidence="1">Uncharacterized protein</fullName>
    </submittedName>
</protein>
<proteinExistence type="predicted"/>
<evidence type="ECO:0000313" key="1">
    <source>
        <dbReference type="EMBL" id="MEC4719933.1"/>
    </source>
</evidence>
<sequence length="49" mass="5416">MWIAAASIESFMENTHAPAEDSIEAGAKMACDIACAILYSFNNRKPLRR</sequence>
<name>A0ABU6J8F5_9BURK</name>
<keyword evidence="2" id="KW-1185">Reference proteome</keyword>
<comment type="caution">
    <text evidence="1">The sequence shown here is derived from an EMBL/GenBank/DDBJ whole genome shotgun (WGS) entry which is preliminary data.</text>
</comment>
<accession>A0ABU6J8F5</accession>
<reference evidence="1 2" key="1">
    <citation type="submission" date="2023-10" db="EMBL/GenBank/DDBJ databases">
        <title>Noviherbaspirillum sp. CPCC 100848 genome assembly.</title>
        <authorList>
            <person name="Li X.Y."/>
            <person name="Fang X.M."/>
        </authorList>
    </citation>
    <scope>NUCLEOTIDE SEQUENCE [LARGE SCALE GENOMIC DNA]</scope>
    <source>
        <strain evidence="1 2">CPCC 100848</strain>
    </source>
</reference>
<gene>
    <name evidence="1" type="ORF">RY831_12295</name>
</gene>